<dbReference type="GO" id="GO:0004132">
    <property type="term" value="F:dCMP deaminase activity"/>
    <property type="evidence" value="ECO:0007669"/>
    <property type="project" value="TreeGrafter"/>
</dbReference>
<dbReference type="PROSITE" id="PS00903">
    <property type="entry name" value="CYT_DCMP_DEAMINASES_1"/>
    <property type="match status" value="1"/>
</dbReference>
<protein>
    <submittedName>
        <fullName evidence="6">Deoxycytidylate deaminase</fullName>
    </submittedName>
</protein>
<name>A0A5J6MSV3_9PROT</name>
<organism evidence="6 7">
    <name type="scientific">Hypericibacter terrae</name>
    <dbReference type="NCBI Taxonomy" id="2602015"/>
    <lineage>
        <taxon>Bacteria</taxon>
        <taxon>Pseudomonadati</taxon>
        <taxon>Pseudomonadota</taxon>
        <taxon>Alphaproteobacteria</taxon>
        <taxon>Rhodospirillales</taxon>
        <taxon>Dongiaceae</taxon>
        <taxon>Hypericibacter</taxon>
    </lineage>
</organism>
<dbReference type="Gene3D" id="3.40.50.300">
    <property type="entry name" value="P-loop containing nucleotide triphosphate hydrolases"/>
    <property type="match status" value="1"/>
</dbReference>
<evidence type="ECO:0000256" key="4">
    <source>
        <dbReference type="ARBA" id="ARBA00022833"/>
    </source>
</evidence>
<dbReference type="AlphaFoldDB" id="A0A5J6MSV3"/>
<dbReference type="InterPro" id="IPR002125">
    <property type="entry name" value="CMP_dCMP_dom"/>
</dbReference>
<dbReference type="InterPro" id="IPR016192">
    <property type="entry name" value="APOBEC/CMP_deaminase_Zn-bd"/>
</dbReference>
<sequence length="522" mass="58262">MAEISETSEFLTPLKGQELVFGLVGPIGADLKLVAEVLSQELANVRYVAKRIKITDCFESFEHDFRLVRRPLEAYYKSYIDAGNELRKITQRQDILALMSIAAIRRARSEITGDRKVPASRTAYILHQFKRPEEISALRRVYGPCFVQISAHCPRRLRELSLTDKISESYSHERRGDYYQAKAVELIVRDDAEEEITCGQRVRETFPLADVVINASSPETVRQTCRRFIEAFFGNSFITPTLDEYGVYLARSAALRSADLSRQVGVVIANEGGDVVAASCNEVPKAFGGAYWPEDTFDLRDFKLGYDPSTKVKRQILSDVFRRLKDGGWLSDGHCNKDVSALVEESLDGKSGLMHDSSIMDILEFGRVVHAEMHALSTAARNGIPVKGATLFTTTFPCHICARHIVAAGIKRVVYVEPYAKSLAGELYPDSIEIEGDSRVAGPKVSFEQFKGIGSQRFYSIFQKRQRKDRRGNVIAWSAPSAEAIPELLVAAYVNIESAVLKSLSEHLAQVNLKLRTPDLAA</sequence>
<gene>
    <name evidence="6" type="ORF">FRZ44_50900</name>
</gene>
<dbReference type="SUPFAM" id="SSF53927">
    <property type="entry name" value="Cytidine deaminase-like"/>
    <property type="match status" value="1"/>
</dbReference>
<dbReference type="KEGG" id="htq:FRZ44_50900"/>
<evidence type="ECO:0000256" key="3">
    <source>
        <dbReference type="ARBA" id="ARBA00022801"/>
    </source>
</evidence>
<dbReference type="PANTHER" id="PTHR11086">
    <property type="entry name" value="DEOXYCYTIDYLATE DEAMINASE-RELATED"/>
    <property type="match status" value="1"/>
</dbReference>
<dbReference type="NCBIfam" id="NF041025">
    <property type="entry name" value="antiphage_deaminase"/>
    <property type="match status" value="1"/>
</dbReference>
<feature type="domain" description="CMP/dCMP-type deaminase" evidence="5">
    <location>
        <begin position="241"/>
        <end position="435"/>
    </location>
</feature>
<keyword evidence="4" id="KW-0862">Zinc</keyword>
<evidence type="ECO:0000313" key="7">
    <source>
        <dbReference type="Proteomes" id="UP000326202"/>
    </source>
</evidence>
<dbReference type="EMBL" id="CP042906">
    <property type="protein sequence ID" value="QEX19775.1"/>
    <property type="molecule type" value="Genomic_DNA"/>
</dbReference>
<dbReference type="GO" id="GO:0005737">
    <property type="term" value="C:cytoplasm"/>
    <property type="evidence" value="ECO:0007669"/>
    <property type="project" value="TreeGrafter"/>
</dbReference>
<evidence type="ECO:0000256" key="1">
    <source>
        <dbReference type="ARBA" id="ARBA00006576"/>
    </source>
</evidence>
<dbReference type="PANTHER" id="PTHR11086:SF18">
    <property type="entry name" value="DEOXYCYTIDYLATE DEAMINASE"/>
    <property type="match status" value="1"/>
</dbReference>
<keyword evidence="3" id="KW-0378">Hydrolase</keyword>
<reference evidence="6 7" key="1">
    <citation type="submission" date="2019-08" db="EMBL/GenBank/DDBJ databases">
        <title>Hyperibacter terrae gen. nov., sp. nov. and Hyperibacter viscosus sp. nov., two new members in the family Rhodospirillaceae isolated from the rhizosphere of Hypericum perforatum.</title>
        <authorList>
            <person name="Noviana Z."/>
        </authorList>
    </citation>
    <scope>NUCLEOTIDE SEQUENCE [LARGE SCALE GENOMIC DNA]</scope>
    <source>
        <strain evidence="6 7">R5913</strain>
    </source>
</reference>
<evidence type="ECO:0000256" key="2">
    <source>
        <dbReference type="ARBA" id="ARBA00022723"/>
    </source>
</evidence>
<accession>A0A5J6MSV3</accession>
<dbReference type="GO" id="GO:0008270">
    <property type="term" value="F:zinc ion binding"/>
    <property type="evidence" value="ECO:0007669"/>
    <property type="project" value="InterPro"/>
</dbReference>
<dbReference type="Pfam" id="PF00383">
    <property type="entry name" value="dCMP_cyt_deam_1"/>
    <property type="match status" value="1"/>
</dbReference>
<dbReference type="OrthoDB" id="9788517at2"/>
<dbReference type="Proteomes" id="UP000326202">
    <property type="component" value="Chromosome"/>
</dbReference>
<evidence type="ECO:0000313" key="6">
    <source>
        <dbReference type="EMBL" id="QEX19775.1"/>
    </source>
</evidence>
<dbReference type="InterPro" id="IPR016193">
    <property type="entry name" value="Cytidine_deaminase-like"/>
</dbReference>
<dbReference type="RefSeq" id="WP_151179809.1">
    <property type="nucleotide sequence ID" value="NZ_CP042906.1"/>
</dbReference>
<keyword evidence="7" id="KW-1185">Reference proteome</keyword>
<dbReference type="PROSITE" id="PS51747">
    <property type="entry name" value="CYT_DCMP_DEAMINASES_2"/>
    <property type="match status" value="1"/>
</dbReference>
<keyword evidence="2" id="KW-0479">Metal-binding</keyword>
<dbReference type="Gene3D" id="3.40.140.10">
    <property type="entry name" value="Cytidine Deaminase, domain 2"/>
    <property type="match status" value="1"/>
</dbReference>
<comment type="similarity">
    <text evidence="1">Belongs to the cytidine and deoxycytidylate deaminase family.</text>
</comment>
<evidence type="ECO:0000259" key="5">
    <source>
        <dbReference type="PROSITE" id="PS51747"/>
    </source>
</evidence>
<proteinExistence type="inferred from homology"/>
<dbReference type="InterPro" id="IPR027417">
    <property type="entry name" value="P-loop_NTPase"/>
</dbReference>
<dbReference type="InterPro" id="IPR015517">
    <property type="entry name" value="dCMP_deaminase-rel"/>
</dbReference>